<dbReference type="InterPro" id="IPR015943">
    <property type="entry name" value="WD40/YVTN_repeat-like_dom_sf"/>
</dbReference>
<proteinExistence type="predicted"/>
<evidence type="ECO:0000256" key="4">
    <source>
        <dbReference type="ARBA" id="ARBA00022679"/>
    </source>
</evidence>
<dbReference type="InterPro" id="IPR001789">
    <property type="entry name" value="Sig_transdc_resp-reg_receiver"/>
</dbReference>
<dbReference type="CDD" id="cd00082">
    <property type="entry name" value="HisKA"/>
    <property type="match status" value="1"/>
</dbReference>
<organism evidence="17 18">
    <name type="scientific">Fodinibius halophilus</name>
    <dbReference type="NCBI Taxonomy" id="1736908"/>
    <lineage>
        <taxon>Bacteria</taxon>
        <taxon>Pseudomonadati</taxon>
        <taxon>Balneolota</taxon>
        <taxon>Balneolia</taxon>
        <taxon>Balneolales</taxon>
        <taxon>Balneolaceae</taxon>
        <taxon>Fodinibius</taxon>
    </lineage>
</organism>
<dbReference type="InterPro" id="IPR011110">
    <property type="entry name" value="Reg_prop"/>
</dbReference>
<keyword evidence="3 12" id="KW-0597">Phosphoprotein</keyword>
<evidence type="ECO:0000256" key="12">
    <source>
        <dbReference type="PROSITE-ProRule" id="PRU00169"/>
    </source>
</evidence>
<evidence type="ECO:0000256" key="11">
    <source>
        <dbReference type="ARBA" id="ARBA00023163"/>
    </source>
</evidence>
<evidence type="ECO:0000259" key="15">
    <source>
        <dbReference type="PROSITE" id="PS50109"/>
    </source>
</evidence>
<dbReference type="SUPFAM" id="SSF46689">
    <property type="entry name" value="Homeodomain-like"/>
    <property type="match status" value="1"/>
</dbReference>
<reference evidence="17 18" key="1">
    <citation type="submission" date="2020-02" db="EMBL/GenBank/DDBJ databases">
        <title>Aliifodinibius halophilus 2W32, complete genome.</title>
        <authorList>
            <person name="Li Y."/>
            <person name="Wu S."/>
        </authorList>
    </citation>
    <scope>NUCLEOTIDE SEQUENCE [LARGE SCALE GENOMIC DNA]</scope>
    <source>
        <strain evidence="17 18">2W32</strain>
    </source>
</reference>
<dbReference type="Pfam" id="PF07494">
    <property type="entry name" value="Reg_prop"/>
    <property type="match status" value="1"/>
</dbReference>
<keyword evidence="13" id="KW-1133">Transmembrane helix</keyword>
<dbReference type="SUPFAM" id="SSF55874">
    <property type="entry name" value="ATPase domain of HSP90 chaperone/DNA topoisomerase II/histidine kinase"/>
    <property type="match status" value="1"/>
</dbReference>
<dbReference type="InterPro" id="IPR009057">
    <property type="entry name" value="Homeodomain-like_sf"/>
</dbReference>
<dbReference type="Pfam" id="PF02518">
    <property type="entry name" value="HATPase_c"/>
    <property type="match status" value="1"/>
</dbReference>
<dbReference type="GO" id="GO:0043565">
    <property type="term" value="F:sequence-specific DNA binding"/>
    <property type="evidence" value="ECO:0007669"/>
    <property type="project" value="InterPro"/>
</dbReference>
<dbReference type="InterPro" id="IPR011123">
    <property type="entry name" value="Y_Y_Y"/>
</dbReference>
<evidence type="ECO:0000256" key="7">
    <source>
        <dbReference type="ARBA" id="ARBA00022840"/>
    </source>
</evidence>
<dbReference type="InterPro" id="IPR018062">
    <property type="entry name" value="HTH_AraC-typ_CS"/>
</dbReference>
<dbReference type="SUPFAM" id="SSF47384">
    <property type="entry name" value="Homodimeric domain of signal transducing histidine kinase"/>
    <property type="match status" value="1"/>
</dbReference>
<dbReference type="PANTHER" id="PTHR43547:SF2">
    <property type="entry name" value="HYBRID SIGNAL TRANSDUCTION HISTIDINE KINASE C"/>
    <property type="match status" value="1"/>
</dbReference>
<dbReference type="CDD" id="cd16922">
    <property type="entry name" value="HATPase_EvgS-ArcB-TorS-like"/>
    <property type="match status" value="1"/>
</dbReference>
<dbReference type="PANTHER" id="PTHR43547">
    <property type="entry name" value="TWO-COMPONENT HISTIDINE KINASE"/>
    <property type="match status" value="1"/>
</dbReference>
<dbReference type="GO" id="GO:0000155">
    <property type="term" value="F:phosphorelay sensor kinase activity"/>
    <property type="evidence" value="ECO:0007669"/>
    <property type="project" value="InterPro"/>
</dbReference>
<keyword evidence="13" id="KW-0472">Membrane</keyword>
<dbReference type="InterPro" id="IPR003594">
    <property type="entry name" value="HATPase_dom"/>
</dbReference>
<dbReference type="InterPro" id="IPR011006">
    <property type="entry name" value="CheY-like_superfamily"/>
</dbReference>
<dbReference type="Pfam" id="PF00072">
    <property type="entry name" value="Response_reg"/>
    <property type="match status" value="1"/>
</dbReference>
<evidence type="ECO:0000256" key="10">
    <source>
        <dbReference type="ARBA" id="ARBA00023125"/>
    </source>
</evidence>
<dbReference type="SMART" id="SM00448">
    <property type="entry name" value="REC"/>
    <property type="match status" value="1"/>
</dbReference>
<dbReference type="Proteomes" id="UP000479132">
    <property type="component" value="Unassembled WGS sequence"/>
</dbReference>
<feature type="transmembrane region" description="Helical" evidence="13">
    <location>
        <begin position="831"/>
        <end position="850"/>
    </location>
</feature>
<evidence type="ECO:0000313" key="17">
    <source>
        <dbReference type="EMBL" id="NGP89653.1"/>
    </source>
</evidence>
<gene>
    <name evidence="17" type="ORF">G3569_14940</name>
</gene>
<evidence type="ECO:0000313" key="18">
    <source>
        <dbReference type="Proteomes" id="UP000479132"/>
    </source>
</evidence>
<feature type="domain" description="Histidine kinase" evidence="15">
    <location>
        <begin position="900"/>
        <end position="1118"/>
    </location>
</feature>
<dbReference type="RefSeq" id="WP_165270620.1">
    <property type="nucleotide sequence ID" value="NZ_JAALLS010000022.1"/>
</dbReference>
<dbReference type="GO" id="GO:0003700">
    <property type="term" value="F:DNA-binding transcription factor activity"/>
    <property type="evidence" value="ECO:0007669"/>
    <property type="project" value="InterPro"/>
</dbReference>
<keyword evidence="11" id="KW-0804">Transcription</keyword>
<dbReference type="SUPFAM" id="SSF52172">
    <property type="entry name" value="CheY-like"/>
    <property type="match status" value="1"/>
</dbReference>
<dbReference type="Gene3D" id="1.10.10.60">
    <property type="entry name" value="Homeodomain-like"/>
    <property type="match status" value="1"/>
</dbReference>
<feature type="domain" description="HTH araC/xylS-type" evidence="14">
    <location>
        <begin position="1308"/>
        <end position="1407"/>
    </location>
</feature>
<keyword evidence="13" id="KW-0812">Transmembrane</keyword>
<dbReference type="SMART" id="SM00342">
    <property type="entry name" value="HTH_ARAC"/>
    <property type="match status" value="1"/>
</dbReference>
<dbReference type="EMBL" id="JAALLS010000022">
    <property type="protein sequence ID" value="NGP89653.1"/>
    <property type="molecule type" value="Genomic_DNA"/>
</dbReference>
<dbReference type="InterPro" id="IPR018060">
    <property type="entry name" value="HTH_AraC"/>
</dbReference>
<dbReference type="Pfam" id="PF12833">
    <property type="entry name" value="HTH_18"/>
    <property type="match status" value="1"/>
</dbReference>
<dbReference type="PROSITE" id="PS01124">
    <property type="entry name" value="HTH_ARAC_FAMILY_2"/>
    <property type="match status" value="1"/>
</dbReference>
<evidence type="ECO:0000256" key="9">
    <source>
        <dbReference type="ARBA" id="ARBA00023015"/>
    </source>
</evidence>
<keyword evidence="10" id="KW-0238">DNA-binding</keyword>
<dbReference type="Pfam" id="PF07495">
    <property type="entry name" value="Y_Y_Y"/>
    <property type="match status" value="1"/>
</dbReference>
<comment type="catalytic activity">
    <reaction evidence="1">
        <text>ATP + protein L-histidine = ADP + protein N-phospho-L-histidine.</text>
        <dbReference type="EC" id="2.7.13.3"/>
    </reaction>
</comment>
<dbReference type="FunFam" id="3.30.565.10:FF:000037">
    <property type="entry name" value="Hybrid sensor histidine kinase/response regulator"/>
    <property type="match status" value="1"/>
</dbReference>
<evidence type="ECO:0000256" key="6">
    <source>
        <dbReference type="ARBA" id="ARBA00022777"/>
    </source>
</evidence>
<dbReference type="PROSITE" id="PS00041">
    <property type="entry name" value="HTH_ARAC_FAMILY_1"/>
    <property type="match status" value="1"/>
</dbReference>
<keyword evidence="7" id="KW-0067">ATP-binding</keyword>
<dbReference type="InterPro" id="IPR013783">
    <property type="entry name" value="Ig-like_fold"/>
</dbReference>
<dbReference type="Pfam" id="PF00512">
    <property type="entry name" value="HisKA"/>
    <property type="match status" value="1"/>
</dbReference>
<evidence type="ECO:0000256" key="1">
    <source>
        <dbReference type="ARBA" id="ARBA00000085"/>
    </source>
</evidence>
<protein>
    <recommendedName>
        <fullName evidence="2">histidine kinase</fullName>
        <ecNumber evidence="2">2.7.13.3</ecNumber>
    </recommendedName>
</protein>
<name>A0A6M1TB63_9BACT</name>
<dbReference type="Gene3D" id="3.40.50.2300">
    <property type="match status" value="1"/>
</dbReference>
<comment type="caution">
    <text evidence="17">The sequence shown here is derived from an EMBL/GenBank/DDBJ whole genome shotgun (WGS) entry which is preliminary data.</text>
</comment>
<evidence type="ECO:0000256" key="3">
    <source>
        <dbReference type="ARBA" id="ARBA00022553"/>
    </source>
</evidence>
<dbReference type="Gene3D" id="2.130.10.10">
    <property type="entry name" value="YVTN repeat-like/Quinoprotein amine dehydrogenase"/>
    <property type="match status" value="3"/>
</dbReference>
<keyword evidence="5" id="KW-0547">Nucleotide-binding</keyword>
<dbReference type="InterPro" id="IPR036097">
    <property type="entry name" value="HisK_dim/P_sf"/>
</dbReference>
<dbReference type="FunFam" id="1.10.287.130:FF:000001">
    <property type="entry name" value="Two-component sensor histidine kinase"/>
    <property type="match status" value="1"/>
</dbReference>
<dbReference type="SMART" id="SM00388">
    <property type="entry name" value="HisKA"/>
    <property type="match status" value="1"/>
</dbReference>
<dbReference type="PRINTS" id="PR00344">
    <property type="entry name" value="BCTRLSENSOR"/>
</dbReference>
<keyword evidence="9" id="KW-0805">Transcription regulation</keyword>
<keyword evidence="6" id="KW-0418">Kinase</keyword>
<evidence type="ECO:0000256" key="13">
    <source>
        <dbReference type="SAM" id="Phobius"/>
    </source>
</evidence>
<keyword evidence="18" id="KW-1185">Reference proteome</keyword>
<evidence type="ECO:0000259" key="16">
    <source>
        <dbReference type="PROSITE" id="PS50110"/>
    </source>
</evidence>
<feature type="domain" description="Response regulatory" evidence="16">
    <location>
        <begin position="1165"/>
        <end position="1280"/>
    </location>
</feature>
<dbReference type="Gene3D" id="2.60.40.10">
    <property type="entry name" value="Immunoglobulins"/>
    <property type="match status" value="1"/>
</dbReference>
<evidence type="ECO:0000256" key="2">
    <source>
        <dbReference type="ARBA" id="ARBA00012438"/>
    </source>
</evidence>
<dbReference type="SMART" id="SM00387">
    <property type="entry name" value="HATPase_c"/>
    <property type="match status" value="1"/>
</dbReference>
<dbReference type="PROSITE" id="PS50109">
    <property type="entry name" value="HIS_KIN"/>
    <property type="match status" value="1"/>
</dbReference>
<sequence>MFRPINKILLQLAIVFAASVQPLFGLGLSISGLSSGILDFQNSTSIQTEESPKSFLDNDYIYDQWTVKEGLPVNSTTKIITDNKGYLWFGSTDGLVRFDGVEFKIFKSSEYPSLPTNRIMSLKTSRDGTLWLVTDQDEIIGYKDSKFRQIKSEDGLFGDEVNYLYTDSEQRLWMGTERGITRYHKGQFVAFEPEKIQGPISRVYVNKKGEVWYKNQAEQTLYQFDGEKVSKVITVRTENGMNVNPILTLEDGSTLIGANRTIWRYKEGKLHDLGFPSAQITDIYQSENGIVRVATKTNGVFRKMKDKWIKKHQGSGWSLGGEMLISYKGSPWFLGPDAVYKNGRLIFQSASQISDYVFDREGSLWLTTSNAGLLRLKPRLFQFYKPQGDKKKANIYSVQQTDNGSIWFGTYGSGPVRLKDGGTYSDFDFKMLAGREVPNSIYVQSIIERKNGELLIGVLGEGLFRFEKEEQQFRQLSTPFPLESKEEVFSVYTLYEDRNNILWAGTNYGLFQQKKGKWQKVKSNSPGLNYPVRYITEAPDGSLWLATNGRGILHYQDHTFTTYDTNDDLSSNLIRSLYIDTADTTDNYLLYVGSEDKGLNRIEVNGGTPNMKELVVIDKGNGLYSNGIHQILADSQDRLWMSSNQGLFYVSKSQLDRLSSGELGQVTVTGYNEESGLKSREFNGGVQEAGIKDNNGNLWFPSQEALVKVNPTKFPHNTLPPPLVIEEVISEEQKIAVNKDIVSLDAKQRNFEIEFTGLSFWQPDAVQFKYRLKGFDTKWINAGTRRTAFYTNVPAGEYTFEVTAANNEGIWNPKKAQLTLNVRPYFYETTIFYVLVSILGIVLLGGLVKLRTYRLKRREKELEEAVQERSHQLMQEKIKTEKQAQELMRLNKRKNQFFTNITHELRTPLTMLIGPLKILRENEDIEMQAVRDQLEPMIRNGKRLQRLIDQLLELSRIEAGMVELQASRQSMTSFVEELILEFSPMAEVKNICLTTELPDSDCMIYFDNQKIQKALSNLLSNALKFTSENGRVSVKVIESNTEVTIKVSDTGIGIDEEEVSHIFDRFYQVDSTSTRKNEGTGVGLAFAKELVHLHKGTLTVESTLGEGSTFSLSLLKGKTHLTVEQITEPGEETSDNKIESSAVLDARQKVENYESDGDAERDTTTLLVIDDNADIRDYIRTIMAADYTILEASDGKEGLSAVRKQLPDLVICDVMMPEMDGFELSSRLKEDTMTRGIPLIFVTAMADKQGQLKGLQTGADSYITKPFDADVLRARVKNLLEQRKRLHEVFTDSEFDLESVDQSSQLEQQVSEVIEEHLTDSDFTVSQLADEVAIDRSHLSRKLKEEVGVTPAQLIRDIRLKKATHLLREDQYNISEIAYSVGFNSLSYFSRRFKEKYGVSPSAYLDDTSS</sequence>
<dbReference type="InterPro" id="IPR004358">
    <property type="entry name" value="Sig_transdc_His_kin-like_C"/>
</dbReference>
<dbReference type="PROSITE" id="PS50110">
    <property type="entry name" value="RESPONSE_REGULATORY"/>
    <property type="match status" value="1"/>
</dbReference>
<dbReference type="InterPro" id="IPR005467">
    <property type="entry name" value="His_kinase_dom"/>
</dbReference>
<evidence type="ECO:0000256" key="5">
    <source>
        <dbReference type="ARBA" id="ARBA00022741"/>
    </source>
</evidence>
<evidence type="ECO:0000256" key="8">
    <source>
        <dbReference type="ARBA" id="ARBA00023012"/>
    </source>
</evidence>
<evidence type="ECO:0000259" key="14">
    <source>
        <dbReference type="PROSITE" id="PS01124"/>
    </source>
</evidence>
<dbReference type="Gene3D" id="1.10.287.130">
    <property type="match status" value="1"/>
</dbReference>
<dbReference type="EC" id="2.7.13.3" evidence="2"/>
<dbReference type="InterPro" id="IPR036890">
    <property type="entry name" value="HATPase_C_sf"/>
</dbReference>
<accession>A0A6M1TB63</accession>
<dbReference type="GO" id="GO:0005524">
    <property type="term" value="F:ATP binding"/>
    <property type="evidence" value="ECO:0007669"/>
    <property type="project" value="UniProtKB-KW"/>
</dbReference>
<dbReference type="SUPFAM" id="SSF63829">
    <property type="entry name" value="Calcium-dependent phosphotriesterase"/>
    <property type="match status" value="3"/>
</dbReference>
<keyword evidence="4" id="KW-0808">Transferase</keyword>
<dbReference type="InterPro" id="IPR003661">
    <property type="entry name" value="HisK_dim/P_dom"/>
</dbReference>
<dbReference type="Gene3D" id="3.30.565.10">
    <property type="entry name" value="Histidine kinase-like ATPase, C-terminal domain"/>
    <property type="match status" value="1"/>
</dbReference>
<keyword evidence="8" id="KW-0902">Two-component regulatory system</keyword>
<feature type="modified residue" description="4-aspartylphosphate" evidence="12">
    <location>
        <position position="1213"/>
    </location>
</feature>